<feature type="binding site" evidence="9">
    <location>
        <position position="137"/>
    </location>
    <ligand>
        <name>substrate</name>
    </ligand>
</feature>
<dbReference type="PANTHER" id="PTHR10584">
    <property type="entry name" value="SUGAR KINASE"/>
    <property type="match status" value="1"/>
</dbReference>
<accession>A0ABS9CRI4</accession>
<dbReference type="SUPFAM" id="SSF53613">
    <property type="entry name" value="Ribokinase-like"/>
    <property type="match status" value="1"/>
</dbReference>
<keyword evidence="6 9" id="KW-0460">Magnesium</keyword>
<dbReference type="InterPro" id="IPR029056">
    <property type="entry name" value="Ribokinase-like"/>
</dbReference>
<keyword evidence="9" id="KW-0963">Cytoplasm</keyword>
<comment type="catalytic activity">
    <reaction evidence="9">
        <text>D-ribose + ATP = D-ribose 5-phosphate + ADP + H(+)</text>
        <dbReference type="Rhea" id="RHEA:13697"/>
        <dbReference type="ChEBI" id="CHEBI:15378"/>
        <dbReference type="ChEBI" id="CHEBI:30616"/>
        <dbReference type="ChEBI" id="CHEBI:47013"/>
        <dbReference type="ChEBI" id="CHEBI:78346"/>
        <dbReference type="ChEBI" id="CHEBI:456216"/>
        <dbReference type="EC" id="2.7.1.15"/>
    </reaction>
</comment>
<evidence type="ECO:0000256" key="5">
    <source>
        <dbReference type="ARBA" id="ARBA00022840"/>
    </source>
</evidence>
<dbReference type="Proteomes" id="UP001299220">
    <property type="component" value="Unassembled WGS sequence"/>
</dbReference>
<evidence type="ECO:0000259" key="10">
    <source>
        <dbReference type="Pfam" id="PF00294"/>
    </source>
</evidence>
<keyword evidence="2 9" id="KW-0479">Metal-binding</keyword>
<protein>
    <recommendedName>
        <fullName evidence="9">Ribokinase</fullName>
        <shortName evidence="9">RK</shortName>
        <ecNumber evidence="9">2.7.1.15</ecNumber>
    </recommendedName>
</protein>
<feature type="binding site" evidence="9">
    <location>
        <begin position="11"/>
        <end position="13"/>
    </location>
    <ligand>
        <name>substrate</name>
    </ligand>
</feature>
<dbReference type="PRINTS" id="PR00990">
    <property type="entry name" value="RIBOKINASE"/>
</dbReference>
<comment type="caution">
    <text evidence="9">Lacks conserved residue(s) required for the propagation of feature annotation.</text>
</comment>
<evidence type="ECO:0000313" key="11">
    <source>
        <dbReference type="EMBL" id="MCF2653243.1"/>
    </source>
</evidence>
<dbReference type="InterPro" id="IPR002139">
    <property type="entry name" value="Ribo/fructo_kinase"/>
</dbReference>
<dbReference type="HAMAP" id="MF_01987">
    <property type="entry name" value="Ribokinase"/>
    <property type="match status" value="1"/>
</dbReference>
<evidence type="ECO:0000313" key="12">
    <source>
        <dbReference type="Proteomes" id="UP001299220"/>
    </source>
</evidence>
<feature type="binding site" evidence="9">
    <location>
        <position position="279"/>
    </location>
    <ligand>
        <name>K(+)</name>
        <dbReference type="ChEBI" id="CHEBI:29103"/>
    </ligand>
</feature>
<feature type="binding site" evidence="9">
    <location>
        <position position="283"/>
    </location>
    <ligand>
        <name>K(+)</name>
        <dbReference type="ChEBI" id="CHEBI:29103"/>
    </ligand>
</feature>
<feature type="domain" description="Carbohydrate kinase PfkB" evidence="10">
    <location>
        <begin position="1"/>
        <end position="286"/>
    </location>
</feature>
<evidence type="ECO:0000256" key="7">
    <source>
        <dbReference type="ARBA" id="ARBA00022958"/>
    </source>
</evidence>
<dbReference type="CDD" id="cd01174">
    <property type="entry name" value="ribokinase"/>
    <property type="match status" value="1"/>
</dbReference>
<dbReference type="InterPro" id="IPR011611">
    <property type="entry name" value="PfkB_dom"/>
</dbReference>
<keyword evidence="1 9" id="KW-0808">Transferase</keyword>
<evidence type="ECO:0000256" key="6">
    <source>
        <dbReference type="ARBA" id="ARBA00022842"/>
    </source>
</evidence>
<comment type="subunit">
    <text evidence="9">Homodimer.</text>
</comment>
<keyword evidence="3 9" id="KW-0547">Nucleotide-binding</keyword>
<feature type="binding site" evidence="9">
    <location>
        <position position="180"/>
    </location>
    <ligand>
        <name>ATP</name>
        <dbReference type="ChEBI" id="CHEBI:30616"/>
    </ligand>
</feature>
<feature type="binding site" evidence="9">
    <location>
        <begin position="243"/>
        <end position="244"/>
    </location>
    <ligand>
        <name>ATP</name>
        <dbReference type="ChEBI" id="CHEBI:30616"/>
    </ligand>
</feature>
<feature type="binding site" evidence="9">
    <location>
        <begin position="39"/>
        <end position="43"/>
    </location>
    <ligand>
        <name>substrate</name>
    </ligand>
</feature>
<comment type="function">
    <text evidence="9">Catalyzes the phosphorylation of ribose at O-5 in a reaction requiring ATP and magnesium. The resulting D-ribose-5-phosphate can then be used either for sythesis of nucleotides, histidine, and tryptophan, or as a component of the pentose phosphate pathway.</text>
</comment>
<organism evidence="11 12">
    <name type="scientific">Anaeromassilibacillus senegalensis</name>
    <dbReference type="NCBI Taxonomy" id="1673717"/>
    <lineage>
        <taxon>Bacteria</taxon>
        <taxon>Bacillati</taxon>
        <taxon>Bacillota</taxon>
        <taxon>Clostridia</taxon>
        <taxon>Eubacteriales</taxon>
        <taxon>Acutalibacteraceae</taxon>
        <taxon>Anaeromassilibacillus</taxon>
    </lineage>
</organism>
<proteinExistence type="inferred from homology"/>
<feature type="binding site" evidence="9">
    <location>
        <position position="277"/>
    </location>
    <ligand>
        <name>K(+)</name>
        <dbReference type="ChEBI" id="CHEBI:29103"/>
    </ligand>
</feature>
<dbReference type="PANTHER" id="PTHR10584:SF166">
    <property type="entry name" value="RIBOKINASE"/>
    <property type="match status" value="1"/>
</dbReference>
<dbReference type="EMBL" id="JAFBIT010000003">
    <property type="protein sequence ID" value="MCF2653243.1"/>
    <property type="molecule type" value="Genomic_DNA"/>
</dbReference>
<keyword evidence="7 9" id="KW-0630">Potassium</keyword>
<comment type="similarity">
    <text evidence="9">Belongs to the carbohydrate kinase PfkB family. Ribokinase subfamily.</text>
</comment>
<evidence type="ECO:0000256" key="9">
    <source>
        <dbReference type="HAMAP-Rule" id="MF_01987"/>
    </source>
</evidence>
<feature type="binding site" evidence="9">
    <location>
        <begin position="212"/>
        <end position="217"/>
    </location>
    <ligand>
        <name>ATP</name>
        <dbReference type="ChEBI" id="CHEBI:30616"/>
    </ligand>
</feature>
<gene>
    <name evidence="9" type="primary">rbsK</name>
    <name evidence="11" type="ORF">JQM67_11585</name>
</gene>
<keyword evidence="12" id="KW-1185">Reference proteome</keyword>
<feature type="binding site" evidence="9">
    <location>
        <position position="274"/>
    </location>
    <ligand>
        <name>K(+)</name>
        <dbReference type="ChEBI" id="CHEBI:29103"/>
    </ligand>
</feature>
<comment type="cofactor">
    <cofactor evidence="9">
        <name>Mg(2+)</name>
        <dbReference type="ChEBI" id="CHEBI:18420"/>
    </cofactor>
    <text evidence="9">Requires a divalent cation, most likely magnesium in vivo, as an electrophilic catalyst to aid phosphoryl group transfer. It is the chelate of the metal and the nucleotide that is the actual substrate.</text>
</comment>
<dbReference type="Gene3D" id="3.40.1190.20">
    <property type="match status" value="1"/>
</dbReference>
<dbReference type="InterPro" id="IPR011877">
    <property type="entry name" value="Ribokinase"/>
</dbReference>
<feature type="active site" description="Proton acceptor" evidence="9">
    <location>
        <position position="244"/>
    </location>
</feature>
<evidence type="ECO:0000256" key="3">
    <source>
        <dbReference type="ARBA" id="ARBA00022741"/>
    </source>
</evidence>
<evidence type="ECO:0000256" key="1">
    <source>
        <dbReference type="ARBA" id="ARBA00022679"/>
    </source>
</evidence>
<keyword evidence="4 9" id="KW-0418">Kinase</keyword>
<evidence type="ECO:0000256" key="2">
    <source>
        <dbReference type="ARBA" id="ARBA00022723"/>
    </source>
</evidence>
<comment type="activity regulation">
    <text evidence="9">Activated by a monovalent cation that binds near, but not in, the active site. The most likely occupant of the site in vivo is potassium. Ion binding induces a conformational change that may alter substrate affinity.</text>
</comment>
<evidence type="ECO:0000256" key="8">
    <source>
        <dbReference type="ARBA" id="ARBA00023277"/>
    </source>
</evidence>
<feature type="binding site" evidence="9">
    <location>
        <position position="240"/>
    </location>
    <ligand>
        <name>K(+)</name>
        <dbReference type="ChEBI" id="CHEBI:29103"/>
    </ligand>
</feature>
<name>A0ABS9CRI4_9FIRM</name>
<sequence>MRKILNFGSLNADYVYTVDHIVRGGETISSSRMQVFPGGKGLNQSIALARAGLSVFHAGLVGTDGDFLLETLQKDGIDTRFVGQLDMKSGHTVIQVDSGAQNAILLFGGSNRAITEEYADGVLAHFSAGDLLLVQNEISALPHIIRRAREIGMEIWLNPSPMDAGALACDLSAVSVFLVNEVEGEQLTGTTDPEEILNRMTARYPNAATVLTLGGAGAWYARGEARAFCPAETVQAVDTTAAGDTFTGYLIRGVLDGLAPQDALRLAAKASAIAVSRPGASPSIPKYEEIQWK</sequence>
<dbReference type="EC" id="2.7.1.15" evidence="9"/>
<comment type="subcellular location">
    <subcellularLocation>
        <location evidence="9">Cytoplasm</location>
    </subcellularLocation>
</comment>
<comment type="pathway">
    <text evidence="9">Carbohydrate metabolism; D-ribose degradation; D-ribose 5-phosphate from beta-D-ribopyranose: step 2/2.</text>
</comment>
<dbReference type="Pfam" id="PF00294">
    <property type="entry name" value="PfkB"/>
    <property type="match status" value="1"/>
</dbReference>
<keyword evidence="5 9" id="KW-0067">ATP-binding</keyword>
<keyword evidence="8 9" id="KW-0119">Carbohydrate metabolism</keyword>
<feature type="binding site" evidence="9">
    <location>
        <position position="244"/>
    </location>
    <ligand>
        <name>substrate</name>
    </ligand>
</feature>
<comment type="caution">
    <text evidence="11">The sequence shown here is derived from an EMBL/GenBank/DDBJ whole genome shotgun (WGS) entry which is preliminary data.</text>
</comment>
<reference evidence="11 12" key="1">
    <citation type="submission" date="2020-12" db="EMBL/GenBank/DDBJ databases">
        <title>Whole genome sequences of gut porcine anaerobes.</title>
        <authorList>
            <person name="Kubasova T."/>
            <person name="Jahodarova E."/>
            <person name="Rychlik I."/>
        </authorList>
    </citation>
    <scope>NUCLEOTIDE SEQUENCE [LARGE SCALE GENOMIC DNA]</scope>
    <source>
        <strain evidence="11 12">An867</strain>
    </source>
</reference>
<feature type="binding site" evidence="9">
    <location>
        <position position="238"/>
    </location>
    <ligand>
        <name>K(+)</name>
        <dbReference type="ChEBI" id="CHEBI:29103"/>
    </ligand>
</feature>
<evidence type="ECO:0000256" key="4">
    <source>
        <dbReference type="ARBA" id="ARBA00022777"/>
    </source>
</evidence>